<evidence type="ECO:0000256" key="1">
    <source>
        <dbReference type="SAM" id="SignalP"/>
    </source>
</evidence>
<dbReference type="InterPro" id="IPR018247">
    <property type="entry name" value="EF_Hand_1_Ca_BS"/>
</dbReference>
<accession>A0A175R2L3</accession>
<reference evidence="3 4" key="1">
    <citation type="journal article" date="2016" name="Front. Microbiol.">
        <title>Genomic Resource of Rice Seed Associated Bacteria.</title>
        <authorList>
            <person name="Midha S."/>
            <person name="Bansal K."/>
            <person name="Sharma S."/>
            <person name="Kumar N."/>
            <person name="Patil P.P."/>
            <person name="Chaudhry V."/>
            <person name="Patil P.B."/>
        </authorList>
    </citation>
    <scope>NUCLEOTIDE SEQUENCE [LARGE SCALE GENOMIC DNA]</scope>
    <source>
        <strain evidence="3 4">NS226</strain>
    </source>
</reference>
<dbReference type="PROSITE" id="PS50222">
    <property type="entry name" value="EF_HAND_2"/>
    <property type="match status" value="1"/>
</dbReference>
<name>A0A175R2L3_9HYPH</name>
<evidence type="ECO:0000313" key="3">
    <source>
        <dbReference type="EMBL" id="KTQ84186.1"/>
    </source>
</evidence>
<feature type="chain" id="PRO_5008041557" description="EF-hand domain-containing protein" evidence="1">
    <location>
        <begin position="27"/>
        <end position="223"/>
    </location>
</feature>
<evidence type="ECO:0000259" key="2">
    <source>
        <dbReference type="PROSITE" id="PS50222"/>
    </source>
</evidence>
<dbReference type="Pfam" id="PF06226">
    <property type="entry name" value="DUF1007"/>
    <property type="match status" value="1"/>
</dbReference>
<dbReference type="Proteomes" id="UP000078272">
    <property type="component" value="Unassembled WGS sequence"/>
</dbReference>
<dbReference type="OrthoDB" id="1679673at2"/>
<comment type="caution">
    <text evidence="3">The sequence shown here is derived from an EMBL/GenBank/DDBJ whole genome shotgun (WGS) entry which is preliminary data.</text>
</comment>
<evidence type="ECO:0000313" key="4">
    <source>
        <dbReference type="Proteomes" id="UP000078272"/>
    </source>
</evidence>
<dbReference type="STRING" id="401562.NS365_10265"/>
<dbReference type="InterPro" id="IPR002048">
    <property type="entry name" value="EF_hand_dom"/>
</dbReference>
<gene>
    <name evidence="3" type="ORF">NS226_21755</name>
</gene>
<dbReference type="AlphaFoldDB" id="A0A175R2L3"/>
<dbReference type="GO" id="GO:0005509">
    <property type="term" value="F:calcium ion binding"/>
    <property type="evidence" value="ECO:0007669"/>
    <property type="project" value="InterPro"/>
</dbReference>
<organism evidence="3 4">
    <name type="scientific">Aureimonas ureilytica</name>
    <dbReference type="NCBI Taxonomy" id="401562"/>
    <lineage>
        <taxon>Bacteria</taxon>
        <taxon>Pseudomonadati</taxon>
        <taxon>Pseudomonadota</taxon>
        <taxon>Alphaproteobacteria</taxon>
        <taxon>Hyphomicrobiales</taxon>
        <taxon>Aurantimonadaceae</taxon>
        <taxon>Aureimonas</taxon>
    </lineage>
</organism>
<dbReference type="RefSeq" id="WP_058636733.1">
    <property type="nucleotide sequence ID" value="NZ_LDPZ01000074.1"/>
</dbReference>
<feature type="domain" description="EF-hand" evidence="2">
    <location>
        <begin position="66"/>
        <end position="90"/>
    </location>
</feature>
<protein>
    <recommendedName>
        <fullName evidence="2">EF-hand domain-containing protein</fullName>
    </recommendedName>
</protein>
<dbReference type="PATRIC" id="fig|401562.3.peg.4807"/>
<dbReference type="InterPro" id="IPR010412">
    <property type="entry name" value="DUF1007"/>
</dbReference>
<dbReference type="PROSITE" id="PS00018">
    <property type="entry name" value="EF_HAND_1"/>
    <property type="match status" value="1"/>
</dbReference>
<dbReference type="PIRSF" id="PIRSF008159">
    <property type="entry name" value="UCP008159_ABC"/>
    <property type="match status" value="1"/>
</dbReference>
<proteinExistence type="predicted"/>
<dbReference type="InterPro" id="IPR016537">
    <property type="entry name" value="UCP008159_ABC"/>
</dbReference>
<feature type="signal peptide" evidence="1">
    <location>
        <begin position="1"/>
        <end position="26"/>
    </location>
</feature>
<dbReference type="EMBL" id="LDPZ01000074">
    <property type="protein sequence ID" value="KTQ84186.1"/>
    <property type="molecule type" value="Genomic_DNA"/>
</dbReference>
<keyword evidence="1" id="KW-0732">Signal</keyword>
<sequence length="223" mass="24562">MGVRRAAAIGAGAWALGLVASGGAEAHPHVFADSKMEIVGTADGKLSAIRNIWRFDELFSSSVVVDFDKNGNGKLDPEELEAVGKTVLGSIAEWEFYTFVSIGKRDIKLHPPKEIRGLFDHGQLTLFFEMTPAETVDLKKDKVTFSVYDESYFVAFDFADENAYQLLDLPKTCTKSFTRPDPDADASEWMNSVSMLKPNQQLPDDGVNFSQLLATRIDVSCAK</sequence>